<proteinExistence type="predicted"/>
<sequence length="154" mass="16728">MSSRTAPRYRHEEPDLVPVALVRAMSALVAVVLALTAFWVWTGRPLEATPPESPVAEERILYLKGELSGAAQVRDAEGALVAEYGPDEGGFIAGVYRVLERERINARVATDGPVRLVAYENGRLAIFDPSTDWRADLMGFGADNAAAFATLLRD</sequence>
<dbReference type="EMBL" id="FOXV01000001">
    <property type="protein sequence ID" value="SFQ06445.1"/>
    <property type="molecule type" value="Genomic_DNA"/>
</dbReference>
<dbReference type="Proteomes" id="UP000243106">
    <property type="component" value="Unassembled WGS sequence"/>
</dbReference>
<reference evidence="3" key="1">
    <citation type="submission" date="2016-10" db="EMBL/GenBank/DDBJ databases">
        <authorList>
            <person name="Varghese N."/>
            <person name="Submissions S."/>
        </authorList>
    </citation>
    <scope>NUCLEOTIDE SEQUENCE [LARGE SCALE GENOMIC DNA]</scope>
    <source>
        <strain evidence="3">JCM 10271</strain>
    </source>
</reference>
<dbReference type="RefSeq" id="WP_093009178.1">
    <property type="nucleotide sequence ID" value="NZ_FOXV01000001.1"/>
</dbReference>
<dbReference type="AlphaFoldDB" id="A0A1I5VG24"/>
<keyword evidence="3" id="KW-1185">Reference proteome</keyword>
<organism evidence="2 3">
    <name type="scientific">Roseivivax halotolerans</name>
    <dbReference type="NCBI Taxonomy" id="93684"/>
    <lineage>
        <taxon>Bacteria</taxon>
        <taxon>Pseudomonadati</taxon>
        <taxon>Pseudomonadota</taxon>
        <taxon>Alphaproteobacteria</taxon>
        <taxon>Rhodobacterales</taxon>
        <taxon>Roseobacteraceae</taxon>
        <taxon>Roseivivax</taxon>
    </lineage>
</organism>
<accession>A0A1I5VG24</accession>
<protein>
    <submittedName>
        <fullName evidence="2">Putative photosynthetic complex assembly protein</fullName>
    </submittedName>
</protein>
<keyword evidence="1" id="KW-0472">Membrane</keyword>
<feature type="transmembrane region" description="Helical" evidence="1">
    <location>
        <begin position="20"/>
        <end position="41"/>
    </location>
</feature>
<dbReference type="NCBIfam" id="TIGR03054">
    <property type="entry name" value="photo_alph_chp1"/>
    <property type="match status" value="1"/>
</dbReference>
<evidence type="ECO:0000313" key="2">
    <source>
        <dbReference type="EMBL" id="SFQ06445.1"/>
    </source>
</evidence>
<evidence type="ECO:0000256" key="1">
    <source>
        <dbReference type="SAM" id="Phobius"/>
    </source>
</evidence>
<evidence type="ECO:0000313" key="3">
    <source>
        <dbReference type="Proteomes" id="UP000243106"/>
    </source>
</evidence>
<dbReference type="InterPro" id="IPR017495">
    <property type="entry name" value="PuhC"/>
</dbReference>
<name>A0A1I5VG24_9RHOB</name>
<keyword evidence="1" id="KW-0812">Transmembrane</keyword>
<dbReference type="STRING" id="93684.SAMN05421853_101497"/>
<keyword evidence="1" id="KW-1133">Transmembrane helix</keyword>
<gene>
    <name evidence="2" type="ORF">SAMN05421853_101497</name>
</gene>